<keyword evidence="8 15" id="KW-0547">Nucleotide-binding</keyword>
<comment type="cofactor">
    <cofactor evidence="15">
        <name>Mg(2+)</name>
        <dbReference type="ChEBI" id="CHEBI:18420"/>
    </cofactor>
    <text evidence="15">Binds 2 magnesium ions per tetramer.</text>
</comment>
<evidence type="ECO:0000259" key="19">
    <source>
        <dbReference type="PROSITE" id="PS51483"/>
    </source>
</evidence>
<dbReference type="InterPro" id="IPR009061">
    <property type="entry name" value="DNA-bd_dom_put_sf"/>
</dbReference>
<dbReference type="Gene3D" id="3.30.70.380">
    <property type="entry name" value="Ferrodoxin-fold anticodon-binding domain"/>
    <property type="match status" value="1"/>
</dbReference>
<dbReference type="CDD" id="cd00769">
    <property type="entry name" value="PheRS_beta_core"/>
    <property type="match status" value="1"/>
</dbReference>
<evidence type="ECO:0000256" key="16">
    <source>
        <dbReference type="PROSITE-ProRule" id="PRU00209"/>
    </source>
</evidence>
<evidence type="ECO:0000256" key="11">
    <source>
        <dbReference type="ARBA" id="ARBA00022884"/>
    </source>
</evidence>
<dbReference type="InterPro" id="IPR002547">
    <property type="entry name" value="tRNA-bd_dom"/>
</dbReference>
<comment type="subunit">
    <text evidence="3 15">Tetramer of two alpha and two beta subunits.</text>
</comment>
<evidence type="ECO:0000259" key="17">
    <source>
        <dbReference type="PROSITE" id="PS50886"/>
    </source>
</evidence>
<dbReference type="PANTHER" id="PTHR10947:SF0">
    <property type="entry name" value="PHENYLALANINE--TRNA LIGASE BETA SUBUNIT"/>
    <property type="match status" value="1"/>
</dbReference>
<dbReference type="SUPFAM" id="SSF55681">
    <property type="entry name" value="Class II aaRS and biotin synthetases"/>
    <property type="match status" value="1"/>
</dbReference>
<keyword evidence="4 15" id="KW-0963">Cytoplasm</keyword>
<dbReference type="PROSITE" id="PS50886">
    <property type="entry name" value="TRBD"/>
    <property type="match status" value="1"/>
</dbReference>
<dbReference type="InterPro" id="IPR020825">
    <property type="entry name" value="Phe-tRNA_synthase-like_B3/B4"/>
</dbReference>
<feature type="domain" description="TRNA-binding" evidence="17">
    <location>
        <begin position="40"/>
        <end position="154"/>
    </location>
</feature>
<evidence type="ECO:0000256" key="7">
    <source>
        <dbReference type="ARBA" id="ARBA00022723"/>
    </source>
</evidence>
<dbReference type="PROSITE" id="PS51483">
    <property type="entry name" value="B5"/>
    <property type="match status" value="1"/>
</dbReference>
<comment type="similarity">
    <text evidence="2 15">Belongs to the phenylalanyl-tRNA synthetase beta subunit family. Type 1 subfamily.</text>
</comment>
<dbReference type="Pfam" id="PF03484">
    <property type="entry name" value="B5"/>
    <property type="match status" value="1"/>
</dbReference>
<dbReference type="Gene3D" id="2.40.50.140">
    <property type="entry name" value="Nucleic acid-binding proteins"/>
    <property type="match status" value="1"/>
</dbReference>
<dbReference type="HAMAP" id="MF_00283">
    <property type="entry name" value="Phe_tRNA_synth_beta1"/>
    <property type="match status" value="1"/>
</dbReference>
<dbReference type="AlphaFoldDB" id="A0A1G8VG28"/>
<dbReference type="InterPro" id="IPR036690">
    <property type="entry name" value="Fdx_antiC-bd_sf"/>
</dbReference>
<dbReference type="InterPro" id="IPR005146">
    <property type="entry name" value="B3/B4_tRNA-bd"/>
</dbReference>
<keyword evidence="10 15" id="KW-0460">Magnesium</keyword>
<dbReference type="Pfam" id="PF03147">
    <property type="entry name" value="FDX-ACB"/>
    <property type="match status" value="1"/>
</dbReference>
<keyword evidence="9 15" id="KW-0067">ATP-binding</keyword>
<evidence type="ECO:0000256" key="8">
    <source>
        <dbReference type="ARBA" id="ARBA00022741"/>
    </source>
</evidence>
<feature type="binding site" evidence="15">
    <location>
        <position position="471"/>
    </location>
    <ligand>
        <name>Mg(2+)</name>
        <dbReference type="ChEBI" id="CHEBI:18420"/>
        <note>shared with alpha subunit</note>
    </ligand>
</feature>
<dbReference type="STRING" id="86666.SAMN04490247_2677"/>
<protein>
    <recommendedName>
        <fullName evidence="15">Phenylalanine--tRNA ligase beta subunit</fullName>
        <ecNumber evidence="15">6.1.1.20</ecNumber>
    </recommendedName>
    <alternativeName>
        <fullName evidence="15">Phenylalanyl-tRNA synthetase beta subunit</fullName>
        <shortName evidence="15">PheRS</shortName>
    </alternativeName>
</protein>
<dbReference type="EC" id="6.1.1.20" evidence="15"/>
<keyword evidence="7 15" id="KW-0479">Metal-binding</keyword>
<evidence type="ECO:0000256" key="10">
    <source>
        <dbReference type="ARBA" id="ARBA00022842"/>
    </source>
</evidence>
<dbReference type="FunFam" id="3.30.70.380:FF:000001">
    <property type="entry name" value="Phenylalanine--tRNA ligase beta subunit"/>
    <property type="match status" value="1"/>
</dbReference>
<feature type="binding site" evidence="15">
    <location>
        <position position="470"/>
    </location>
    <ligand>
        <name>Mg(2+)</name>
        <dbReference type="ChEBI" id="CHEBI:18420"/>
        <note>shared with alpha subunit</note>
    </ligand>
</feature>
<dbReference type="FunFam" id="3.30.56.10:FF:000002">
    <property type="entry name" value="Phenylalanine--tRNA ligase beta subunit"/>
    <property type="match status" value="1"/>
</dbReference>
<dbReference type="InterPro" id="IPR041616">
    <property type="entry name" value="PheRS_beta_core"/>
</dbReference>
<dbReference type="NCBIfam" id="NF045760">
    <property type="entry name" value="YtpR"/>
    <property type="match status" value="1"/>
</dbReference>
<dbReference type="PANTHER" id="PTHR10947">
    <property type="entry name" value="PHENYLALANYL-TRNA SYNTHETASE BETA CHAIN AND LEUCINE-RICH REPEAT-CONTAINING PROTEIN 47"/>
    <property type="match status" value="1"/>
</dbReference>
<dbReference type="GO" id="GO:0006432">
    <property type="term" value="P:phenylalanyl-tRNA aminoacylation"/>
    <property type="evidence" value="ECO:0007669"/>
    <property type="project" value="UniProtKB-UniRule"/>
</dbReference>
<dbReference type="SUPFAM" id="SSF56037">
    <property type="entry name" value="PheT/TilS domain"/>
    <property type="match status" value="1"/>
</dbReference>
<dbReference type="SMART" id="SM00873">
    <property type="entry name" value="B3_4"/>
    <property type="match status" value="1"/>
</dbReference>
<keyword evidence="11 16" id="KW-0694">RNA-binding</keyword>
<evidence type="ECO:0000259" key="18">
    <source>
        <dbReference type="PROSITE" id="PS51447"/>
    </source>
</evidence>
<dbReference type="Gene3D" id="3.50.40.10">
    <property type="entry name" value="Phenylalanyl-trna Synthetase, Chain B, domain 3"/>
    <property type="match status" value="1"/>
</dbReference>
<proteinExistence type="inferred from homology"/>
<evidence type="ECO:0000256" key="6">
    <source>
        <dbReference type="ARBA" id="ARBA00022598"/>
    </source>
</evidence>
<feature type="binding site" evidence="15">
    <location>
        <position position="467"/>
    </location>
    <ligand>
        <name>Mg(2+)</name>
        <dbReference type="ChEBI" id="CHEBI:18420"/>
        <note>shared with alpha subunit</note>
    </ligand>
</feature>
<keyword evidence="13 15" id="KW-0030">Aminoacyl-tRNA synthetase</keyword>
<dbReference type="RefSeq" id="WP_093194376.1">
    <property type="nucleotide sequence ID" value="NZ_FNEV01000009.1"/>
</dbReference>
<evidence type="ECO:0000313" key="20">
    <source>
        <dbReference type="EMBL" id="SDJ65013.1"/>
    </source>
</evidence>
<dbReference type="SUPFAM" id="SSF46955">
    <property type="entry name" value="Putative DNA-binding domain"/>
    <property type="match status" value="1"/>
</dbReference>
<dbReference type="FunFam" id="3.50.40.10:FF:000001">
    <property type="entry name" value="Phenylalanine--tRNA ligase beta subunit"/>
    <property type="match status" value="1"/>
</dbReference>
<dbReference type="SMART" id="SM00874">
    <property type="entry name" value="B5"/>
    <property type="match status" value="1"/>
</dbReference>
<evidence type="ECO:0000256" key="5">
    <source>
        <dbReference type="ARBA" id="ARBA00022555"/>
    </source>
</evidence>
<feature type="domain" description="B5" evidence="19">
    <location>
        <begin position="408"/>
        <end position="483"/>
    </location>
</feature>
<dbReference type="Pfam" id="PF17759">
    <property type="entry name" value="tRNA_synthFbeta"/>
    <property type="match status" value="1"/>
</dbReference>
<dbReference type="FunFam" id="2.40.50.140:FF:000045">
    <property type="entry name" value="Phenylalanine--tRNA ligase beta subunit"/>
    <property type="match status" value="1"/>
</dbReference>
<sequence length="808" mass="90112">MLISLNWLKELVDISGLTTNELAEIITKTGIEVDGVYEPEDLPKNVVVGNVLSCEQHPNADKLSLCQVDVGEETLQIVCGAPNIRAGQKVAVAVPGAVLPGGFKIKKTKLRGEESSGMVCSLQELGVKEEDVPEAFVDGIFVFPEETEVGADAVQLLNLDDSIIELDVTPNRADALSMAGVAYETAAALDRSYELETPSYEEVKEKATDHVSVKIEDAEANPYYGAFVIKDVEVKESPLWLKNRLMAAGTRPINNVVDITNYVLLEYGQPLHAFDLDRFGSDKVVTRFAEEGEEIRTLDDKVRTLSSNHLVITNGEKAHAIAGVMGGADSEVQEDTTTILLEAAYFSPRVVREGAKDHELRSEASVRFEKGLDVNRVAQAGERACELFENYAGATILKGVAEEDHLDREEKEVRMETEQLNNRLGTDMSTDEVKDILRRLQFGYEEKKDVFDVQVPTRRFDITIFEDMLEEVARIYGYDRLPYTLPNSSQQAGGLTQAQHLKREVKTYLEGAGLSETITYSLTDKTAAEQMISPELKGEANGAIRLAMPMSEDHSHLRLSMLPELLRTHRYNTARQQQNLAYYELGKVFISEDEAHQEQPKEVVRAAGAVSGNWVSHLWQQEKKEVDFYVVKGIVEGLAERMGLTFTYVKGEVNGMHPGRTAIVHCEGETVGFMGQVHPRYQKDWDLKETYVFDLNMDLLLELYEKEETFAKIPKYPSVSRDIALVVEEEVSAGDIEATIREAGAPLIKQVKVFDVYQGEHMESGKKSLAFNLLYLDPERTLKDKEVEEAHKSILEAVASKHGASLRE</sequence>
<dbReference type="Pfam" id="PF01588">
    <property type="entry name" value="tRNA_bind"/>
    <property type="match status" value="1"/>
</dbReference>
<dbReference type="GO" id="GO:0140096">
    <property type="term" value="F:catalytic activity, acting on a protein"/>
    <property type="evidence" value="ECO:0007669"/>
    <property type="project" value="UniProtKB-ARBA"/>
</dbReference>
<dbReference type="Gene3D" id="3.30.56.10">
    <property type="match status" value="2"/>
</dbReference>
<dbReference type="InterPro" id="IPR004532">
    <property type="entry name" value="Phe-tRNA-ligase_IIc_bsu_bact"/>
</dbReference>
<dbReference type="SMART" id="SM00896">
    <property type="entry name" value="FDX-ACB"/>
    <property type="match status" value="1"/>
</dbReference>
<name>A0A1G8VG28_9BACI</name>
<evidence type="ECO:0000256" key="3">
    <source>
        <dbReference type="ARBA" id="ARBA00011209"/>
    </source>
</evidence>
<dbReference type="InterPro" id="IPR045060">
    <property type="entry name" value="Phe-tRNA-ligase_IIc_bsu"/>
</dbReference>
<reference evidence="21" key="1">
    <citation type="submission" date="2016-10" db="EMBL/GenBank/DDBJ databases">
        <authorList>
            <person name="Varghese N."/>
            <person name="Submissions S."/>
        </authorList>
    </citation>
    <scope>NUCLEOTIDE SEQUENCE [LARGE SCALE GENOMIC DNA]</scope>
    <source>
        <strain evidence="21">DSM 4771</strain>
    </source>
</reference>
<dbReference type="GO" id="GO:0000049">
    <property type="term" value="F:tRNA binding"/>
    <property type="evidence" value="ECO:0007669"/>
    <property type="project" value="UniProtKB-UniRule"/>
</dbReference>
<keyword evidence="12 15" id="KW-0648">Protein biosynthesis</keyword>
<comment type="subcellular location">
    <subcellularLocation>
        <location evidence="1 15">Cytoplasm</location>
    </subcellularLocation>
</comment>
<dbReference type="GO" id="GO:0016740">
    <property type="term" value="F:transferase activity"/>
    <property type="evidence" value="ECO:0007669"/>
    <property type="project" value="UniProtKB-ARBA"/>
</dbReference>
<dbReference type="GO" id="GO:0000287">
    <property type="term" value="F:magnesium ion binding"/>
    <property type="evidence" value="ECO:0007669"/>
    <property type="project" value="UniProtKB-UniRule"/>
</dbReference>
<dbReference type="InterPro" id="IPR005147">
    <property type="entry name" value="tRNA_synthase_B5-dom"/>
</dbReference>
<dbReference type="PROSITE" id="PS51447">
    <property type="entry name" value="FDX_ACB"/>
    <property type="match status" value="1"/>
</dbReference>
<dbReference type="InterPro" id="IPR005121">
    <property type="entry name" value="Fdx_antiC-bd"/>
</dbReference>
<dbReference type="NCBIfam" id="TIGR00472">
    <property type="entry name" value="pheT_bact"/>
    <property type="match status" value="1"/>
</dbReference>
<dbReference type="InterPro" id="IPR033714">
    <property type="entry name" value="tRNA_bind_bactPheRS"/>
</dbReference>
<dbReference type="SUPFAM" id="SSF54991">
    <property type="entry name" value="Anticodon-binding domain of PheRS"/>
    <property type="match status" value="1"/>
</dbReference>
<dbReference type="GO" id="GO:0005524">
    <property type="term" value="F:ATP binding"/>
    <property type="evidence" value="ECO:0007669"/>
    <property type="project" value="UniProtKB-UniRule"/>
</dbReference>
<evidence type="ECO:0000313" key="21">
    <source>
        <dbReference type="Proteomes" id="UP000199225"/>
    </source>
</evidence>
<dbReference type="GO" id="GO:0009328">
    <property type="term" value="C:phenylalanine-tRNA ligase complex"/>
    <property type="evidence" value="ECO:0007669"/>
    <property type="project" value="TreeGrafter"/>
</dbReference>
<feature type="binding site" evidence="15">
    <location>
        <position position="461"/>
    </location>
    <ligand>
        <name>Mg(2+)</name>
        <dbReference type="ChEBI" id="CHEBI:18420"/>
        <note>shared with alpha subunit</note>
    </ligand>
</feature>
<dbReference type="InterPro" id="IPR012340">
    <property type="entry name" value="NA-bd_OB-fold"/>
</dbReference>
<dbReference type="SUPFAM" id="SSF50249">
    <property type="entry name" value="Nucleic acid-binding proteins"/>
    <property type="match status" value="1"/>
</dbReference>
<dbReference type="CDD" id="cd02796">
    <property type="entry name" value="tRNA_bind_bactPheRS"/>
    <property type="match status" value="1"/>
</dbReference>
<comment type="catalytic activity">
    <reaction evidence="14 15">
        <text>tRNA(Phe) + L-phenylalanine + ATP = L-phenylalanyl-tRNA(Phe) + AMP + diphosphate + H(+)</text>
        <dbReference type="Rhea" id="RHEA:19413"/>
        <dbReference type="Rhea" id="RHEA-COMP:9668"/>
        <dbReference type="Rhea" id="RHEA-COMP:9699"/>
        <dbReference type="ChEBI" id="CHEBI:15378"/>
        <dbReference type="ChEBI" id="CHEBI:30616"/>
        <dbReference type="ChEBI" id="CHEBI:33019"/>
        <dbReference type="ChEBI" id="CHEBI:58095"/>
        <dbReference type="ChEBI" id="CHEBI:78442"/>
        <dbReference type="ChEBI" id="CHEBI:78531"/>
        <dbReference type="ChEBI" id="CHEBI:456215"/>
        <dbReference type="EC" id="6.1.1.20"/>
    </reaction>
</comment>
<gene>
    <name evidence="15" type="primary">pheT</name>
    <name evidence="20" type="ORF">SAMN04490247_2677</name>
</gene>
<dbReference type="GO" id="GO:0004826">
    <property type="term" value="F:phenylalanine-tRNA ligase activity"/>
    <property type="evidence" value="ECO:0007669"/>
    <property type="project" value="UniProtKB-UniRule"/>
</dbReference>
<evidence type="ECO:0000256" key="9">
    <source>
        <dbReference type="ARBA" id="ARBA00022840"/>
    </source>
</evidence>
<feature type="domain" description="FDX-ACB" evidence="18">
    <location>
        <begin position="714"/>
        <end position="807"/>
    </location>
</feature>
<keyword evidence="21" id="KW-1185">Reference proteome</keyword>
<evidence type="ECO:0000256" key="13">
    <source>
        <dbReference type="ARBA" id="ARBA00023146"/>
    </source>
</evidence>
<evidence type="ECO:0000256" key="15">
    <source>
        <dbReference type="HAMAP-Rule" id="MF_00283"/>
    </source>
</evidence>
<dbReference type="Proteomes" id="UP000199225">
    <property type="component" value="Unassembled WGS sequence"/>
</dbReference>
<dbReference type="FunFam" id="3.30.930.10:FF:000022">
    <property type="entry name" value="Phenylalanine--tRNA ligase beta subunit"/>
    <property type="match status" value="1"/>
</dbReference>
<evidence type="ECO:0000256" key="14">
    <source>
        <dbReference type="ARBA" id="ARBA00049255"/>
    </source>
</evidence>
<organism evidence="20 21">
    <name type="scientific">Salimicrobium halophilum</name>
    <dbReference type="NCBI Taxonomy" id="86666"/>
    <lineage>
        <taxon>Bacteria</taxon>
        <taxon>Bacillati</taxon>
        <taxon>Bacillota</taxon>
        <taxon>Bacilli</taxon>
        <taxon>Bacillales</taxon>
        <taxon>Bacillaceae</taxon>
        <taxon>Salimicrobium</taxon>
    </lineage>
</organism>
<dbReference type="EMBL" id="FNEV01000009">
    <property type="protein sequence ID" value="SDJ65013.1"/>
    <property type="molecule type" value="Genomic_DNA"/>
</dbReference>
<dbReference type="Pfam" id="PF03483">
    <property type="entry name" value="B3_4"/>
    <property type="match status" value="1"/>
</dbReference>
<evidence type="ECO:0000256" key="12">
    <source>
        <dbReference type="ARBA" id="ARBA00022917"/>
    </source>
</evidence>
<evidence type="ECO:0000256" key="2">
    <source>
        <dbReference type="ARBA" id="ARBA00008653"/>
    </source>
</evidence>
<dbReference type="Gene3D" id="3.30.930.10">
    <property type="entry name" value="Bira Bifunctional Protein, Domain 2"/>
    <property type="match status" value="1"/>
</dbReference>
<keyword evidence="6 15" id="KW-0436">Ligase</keyword>
<dbReference type="OrthoDB" id="9805455at2"/>
<keyword evidence="5 16" id="KW-0820">tRNA-binding</keyword>
<evidence type="ECO:0000256" key="4">
    <source>
        <dbReference type="ARBA" id="ARBA00022490"/>
    </source>
</evidence>
<accession>A0A1G8VG28</accession>
<evidence type="ECO:0000256" key="1">
    <source>
        <dbReference type="ARBA" id="ARBA00004496"/>
    </source>
</evidence>
<dbReference type="InterPro" id="IPR045864">
    <property type="entry name" value="aa-tRNA-synth_II/BPL/LPL"/>
</dbReference>